<keyword evidence="3" id="KW-1185">Reference proteome</keyword>
<accession>A0A9P0EXW0</accession>
<proteinExistence type="predicted"/>
<sequence length="122" mass="12534">MEAPRGTGRLPVNLPSTDSGWDNPFRPDGDLSREADQIVELIKGGKPITPTPGLTPQLPSQPPAPAGAANGTPLKNGSAGAPAEKKTPLGGVEVQRGTAGTPGDVEHIVIKKKPKCQCCVIL</sequence>
<dbReference type="EMBL" id="OU963871">
    <property type="protein sequence ID" value="CAH0383540.1"/>
    <property type="molecule type" value="Genomic_DNA"/>
</dbReference>
<organism evidence="2 3">
    <name type="scientific">Bemisia tabaci</name>
    <name type="common">Sweetpotato whitefly</name>
    <name type="synonym">Aleurodes tabaci</name>
    <dbReference type="NCBI Taxonomy" id="7038"/>
    <lineage>
        <taxon>Eukaryota</taxon>
        <taxon>Metazoa</taxon>
        <taxon>Ecdysozoa</taxon>
        <taxon>Arthropoda</taxon>
        <taxon>Hexapoda</taxon>
        <taxon>Insecta</taxon>
        <taxon>Pterygota</taxon>
        <taxon>Neoptera</taxon>
        <taxon>Paraneoptera</taxon>
        <taxon>Hemiptera</taxon>
        <taxon>Sternorrhyncha</taxon>
        <taxon>Aleyrodoidea</taxon>
        <taxon>Aleyrodidae</taxon>
        <taxon>Aleyrodinae</taxon>
        <taxon>Bemisia</taxon>
    </lineage>
</organism>
<evidence type="ECO:0000256" key="1">
    <source>
        <dbReference type="SAM" id="MobiDB-lite"/>
    </source>
</evidence>
<gene>
    <name evidence="2" type="ORF">BEMITA_LOCUS2979</name>
</gene>
<feature type="compositionally biased region" description="Basic and acidic residues" evidence="1">
    <location>
        <begin position="25"/>
        <end position="36"/>
    </location>
</feature>
<feature type="region of interest" description="Disordered" evidence="1">
    <location>
        <begin position="1"/>
        <end position="101"/>
    </location>
</feature>
<reference evidence="2" key="1">
    <citation type="submission" date="2021-12" db="EMBL/GenBank/DDBJ databases">
        <authorList>
            <person name="King R."/>
        </authorList>
    </citation>
    <scope>NUCLEOTIDE SEQUENCE</scope>
</reference>
<dbReference type="AlphaFoldDB" id="A0A9P0EXW0"/>
<dbReference type="Proteomes" id="UP001152759">
    <property type="component" value="Chromosome 10"/>
</dbReference>
<evidence type="ECO:0000313" key="3">
    <source>
        <dbReference type="Proteomes" id="UP001152759"/>
    </source>
</evidence>
<protein>
    <submittedName>
        <fullName evidence="2">Uncharacterized protein</fullName>
    </submittedName>
</protein>
<evidence type="ECO:0000313" key="2">
    <source>
        <dbReference type="EMBL" id="CAH0383540.1"/>
    </source>
</evidence>
<name>A0A9P0EXW0_BEMTA</name>